<organism evidence="2 3">
    <name type="scientific">Aspergillus udagawae</name>
    <dbReference type="NCBI Taxonomy" id="91492"/>
    <lineage>
        <taxon>Eukaryota</taxon>
        <taxon>Fungi</taxon>
        <taxon>Dikarya</taxon>
        <taxon>Ascomycota</taxon>
        <taxon>Pezizomycotina</taxon>
        <taxon>Eurotiomycetes</taxon>
        <taxon>Eurotiomycetidae</taxon>
        <taxon>Eurotiales</taxon>
        <taxon>Aspergillaceae</taxon>
        <taxon>Aspergillus</taxon>
        <taxon>Aspergillus subgen. Fumigati</taxon>
    </lineage>
</organism>
<feature type="compositionally biased region" description="Basic and acidic residues" evidence="1">
    <location>
        <begin position="61"/>
        <end position="91"/>
    </location>
</feature>
<evidence type="ECO:0000313" key="3">
    <source>
        <dbReference type="Proteomes" id="UP000465221"/>
    </source>
</evidence>
<feature type="region of interest" description="Disordered" evidence="1">
    <location>
        <begin position="58"/>
        <end position="112"/>
    </location>
</feature>
<dbReference type="EMBL" id="BLKC01000033">
    <property type="protein sequence ID" value="GFF38067.1"/>
    <property type="molecule type" value="Genomic_DNA"/>
</dbReference>
<proteinExistence type="predicted"/>
<sequence length="152" mass="16934">MCQPWPSQRHSILPHDRGSRSDPRQHPPRTPIIDLHLPLILKEPPAPILPFDSFLPCHANRKQDGHAAEAKESAGSGRARDNAGRHAEARGRRAQAIHDSNSNSERGARLEAAVEDMSDENEVRKWLIFRRKLSAATDSQAKTADTTDSQEL</sequence>
<accession>A0A8H3NXW3</accession>
<dbReference type="Proteomes" id="UP000465221">
    <property type="component" value="Unassembled WGS sequence"/>
</dbReference>
<comment type="caution">
    <text evidence="2">The sequence shown here is derived from an EMBL/GenBank/DDBJ whole genome shotgun (WGS) entry which is preliminary data.</text>
</comment>
<evidence type="ECO:0000313" key="2">
    <source>
        <dbReference type="EMBL" id="GFF38067.1"/>
    </source>
</evidence>
<feature type="compositionally biased region" description="Polar residues" evidence="1">
    <location>
        <begin position="1"/>
        <end position="10"/>
    </location>
</feature>
<name>A0A8H3NXW3_9EURO</name>
<gene>
    <name evidence="2" type="ORF">IFM46972_05425</name>
</gene>
<evidence type="ECO:0000256" key="1">
    <source>
        <dbReference type="SAM" id="MobiDB-lite"/>
    </source>
</evidence>
<feature type="region of interest" description="Disordered" evidence="1">
    <location>
        <begin position="1"/>
        <end position="31"/>
    </location>
</feature>
<feature type="compositionally biased region" description="Basic and acidic residues" evidence="1">
    <location>
        <begin position="13"/>
        <end position="25"/>
    </location>
</feature>
<dbReference type="AlphaFoldDB" id="A0A8H3NXW3"/>
<protein>
    <submittedName>
        <fullName evidence="2">Uncharacterized protein</fullName>
    </submittedName>
</protein>
<reference evidence="2 3" key="1">
    <citation type="submission" date="2020-01" db="EMBL/GenBank/DDBJ databases">
        <title>Draft genome sequence of Aspergillus udagawae IFM 46972.</title>
        <authorList>
            <person name="Takahashi H."/>
            <person name="Yaguchi T."/>
        </authorList>
    </citation>
    <scope>NUCLEOTIDE SEQUENCE [LARGE SCALE GENOMIC DNA]</scope>
    <source>
        <strain evidence="2 3">IFM 46972</strain>
    </source>
</reference>